<accession>A0ABP0HXM5</accession>
<dbReference type="PANTHER" id="PTHR10259:SF11">
    <property type="entry name" value="THIOPURINE S-METHYLTRANSFERASE"/>
    <property type="match status" value="1"/>
</dbReference>
<sequence length="327" mass="36653">MQCNEKMTDCPVHCLTSPMVWHKQHVMLYLSPEINIQHLHSRGVSLVTVRSFAERRHHCLAVGLFAGTSLAVCEADRLQSWEERWAVNRTSWHLDDVNPHLKHHLAQLIDPKASVAGGMGPRVLVPLCGKSVDMVFLSRQGYRVMGVEGVRKAVEEFAQEFGLQVPTAKGPTMHVNFPPEVDTKRFRGHAVLISAEQTRREPPPPVIFLEGDFLELNAEMAKALVPFEAAFDRGSLVAVEPDDRKPYATALTHLMAPGGRVLLVTVEHDGFGERKGPPYQVLEADVRSLFGNNFHVERLRSVNALDKTMQARGATRFEESVYLLTKR</sequence>
<reference evidence="1 2" key="1">
    <citation type="submission" date="2024-02" db="EMBL/GenBank/DDBJ databases">
        <authorList>
            <person name="Chen Y."/>
            <person name="Shah S."/>
            <person name="Dougan E. K."/>
            <person name="Thang M."/>
            <person name="Chan C."/>
        </authorList>
    </citation>
    <scope>NUCLEOTIDE SEQUENCE [LARGE SCALE GENOMIC DNA]</scope>
</reference>
<dbReference type="SUPFAM" id="SSF53335">
    <property type="entry name" value="S-adenosyl-L-methionine-dependent methyltransferases"/>
    <property type="match status" value="1"/>
</dbReference>
<gene>
    <name evidence="1" type="ORF">CCMP2556_LOCUS3852</name>
</gene>
<protein>
    <submittedName>
        <fullName evidence="1">Uncharacterized protein</fullName>
    </submittedName>
</protein>
<name>A0ABP0HXM5_9DINO</name>
<dbReference type="PROSITE" id="PS51585">
    <property type="entry name" value="SAM_MT_TPMT"/>
    <property type="match status" value="1"/>
</dbReference>
<dbReference type="InterPro" id="IPR029063">
    <property type="entry name" value="SAM-dependent_MTases_sf"/>
</dbReference>
<organism evidence="1 2">
    <name type="scientific">Durusdinium trenchii</name>
    <dbReference type="NCBI Taxonomy" id="1381693"/>
    <lineage>
        <taxon>Eukaryota</taxon>
        <taxon>Sar</taxon>
        <taxon>Alveolata</taxon>
        <taxon>Dinophyceae</taxon>
        <taxon>Suessiales</taxon>
        <taxon>Symbiodiniaceae</taxon>
        <taxon>Durusdinium</taxon>
    </lineage>
</organism>
<dbReference type="Proteomes" id="UP001642484">
    <property type="component" value="Unassembled WGS sequence"/>
</dbReference>
<dbReference type="PANTHER" id="PTHR10259">
    <property type="entry name" value="THIOPURINE S-METHYLTRANSFERASE"/>
    <property type="match status" value="1"/>
</dbReference>
<dbReference type="Pfam" id="PF05724">
    <property type="entry name" value="TPMT"/>
    <property type="match status" value="1"/>
</dbReference>
<evidence type="ECO:0000313" key="1">
    <source>
        <dbReference type="EMBL" id="CAK8994964.1"/>
    </source>
</evidence>
<evidence type="ECO:0000313" key="2">
    <source>
        <dbReference type="Proteomes" id="UP001642484"/>
    </source>
</evidence>
<dbReference type="InterPro" id="IPR008854">
    <property type="entry name" value="TPMT"/>
</dbReference>
<comment type="caution">
    <text evidence="1">The sequence shown here is derived from an EMBL/GenBank/DDBJ whole genome shotgun (WGS) entry which is preliminary data.</text>
</comment>
<keyword evidence="2" id="KW-1185">Reference proteome</keyword>
<proteinExistence type="predicted"/>
<dbReference type="Gene3D" id="3.40.50.150">
    <property type="entry name" value="Vaccinia Virus protein VP39"/>
    <property type="match status" value="1"/>
</dbReference>
<dbReference type="EMBL" id="CAXAMN010001536">
    <property type="protein sequence ID" value="CAK8994964.1"/>
    <property type="molecule type" value="Genomic_DNA"/>
</dbReference>